<accession>A0A151IK86</accession>
<reference evidence="1 2" key="1">
    <citation type="submission" date="2016-03" db="EMBL/GenBank/DDBJ databases">
        <title>Cyphomyrmex costatus WGS genome.</title>
        <authorList>
            <person name="Nygaard S."/>
            <person name="Hu H."/>
            <person name="Boomsma J."/>
            <person name="Zhang G."/>
        </authorList>
    </citation>
    <scope>NUCLEOTIDE SEQUENCE [LARGE SCALE GENOMIC DNA]</scope>
    <source>
        <strain evidence="1">MS0001</strain>
        <tissue evidence="1">Whole body</tissue>
    </source>
</reference>
<protein>
    <submittedName>
        <fullName evidence="1">Uncharacterized protein</fullName>
    </submittedName>
</protein>
<dbReference type="EMBL" id="KQ977242">
    <property type="protein sequence ID" value="KYN04672.1"/>
    <property type="molecule type" value="Genomic_DNA"/>
</dbReference>
<dbReference type="AlphaFoldDB" id="A0A151IK86"/>
<evidence type="ECO:0000313" key="1">
    <source>
        <dbReference type="EMBL" id="KYN04672.1"/>
    </source>
</evidence>
<organism evidence="1 2">
    <name type="scientific">Cyphomyrmex costatus</name>
    <dbReference type="NCBI Taxonomy" id="456900"/>
    <lineage>
        <taxon>Eukaryota</taxon>
        <taxon>Metazoa</taxon>
        <taxon>Ecdysozoa</taxon>
        <taxon>Arthropoda</taxon>
        <taxon>Hexapoda</taxon>
        <taxon>Insecta</taxon>
        <taxon>Pterygota</taxon>
        <taxon>Neoptera</taxon>
        <taxon>Endopterygota</taxon>
        <taxon>Hymenoptera</taxon>
        <taxon>Apocrita</taxon>
        <taxon>Aculeata</taxon>
        <taxon>Formicoidea</taxon>
        <taxon>Formicidae</taxon>
        <taxon>Myrmicinae</taxon>
        <taxon>Cyphomyrmex</taxon>
    </lineage>
</organism>
<proteinExistence type="predicted"/>
<keyword evidence="2" id="KW-1185">Reference proteome</keyword>
<sequence length="110" mass="12076">MLLVNNDNRACCPRTDAADASGPHDGRSQSCGPSVELINRTERSPLKWNLDKFSMLMCCQASMWVLSLRPTETAHTTRSHMIRLDNGTGSIPVPNHQLPVSVVHPLIAEA</sequence>
<dbReference type="Proteomes" id="UP000078542">
    <property type="component" value="Unassembled WGS sequence"/>
</dbReference>
<evidence type="ECO:0000313" key="2">
    <source>
        <dbReference type="Proteomes" id="UP000078542"/>
    </source>
</evidence>
<name>A0A151IK86_9HYME</name>
<gene>
    <name evidence="1" type="ORF">ALC62_04447</name>
</gene>